<keyword evidence="2" id="KW-0677">Repeat</keyword>
<dbReference type="PROSITE" id="PS00018">
    <property type="entry name" value="EF_HAND_1"/>
    <property type="match status" value="2"/>
</dbReference>
<dbReference type="InterPro" id="IPR028846">
    <property type="entry name" value="Recoverin"/>
</dbReference>
<dbReference type="GO" id="GO:0005509">
    <property type="term" value="F:calcium ion binding"/>
    <property type="evidence" value="ECO:0007669"/>
    <property type="project" value="InterPro"/>
</dbReference>
<dbReference type="RefSeq" id="XP_018025214.2">
    <property type="nucleotide sequence ID" value="XM_018169725.2"/>
</dbReference>
<dbReference type="Pfam" id="PF13202">
    <property type="entry name" value="EF-hand_5"/>
    <property type="match status" value="1"/>
</dbReference>
<feature type="domain" description="EF-hand" evidence="4">
    <location>
        <begin position="58"/>
        <end position="93"/>
    </location>
</feature>
<dbReference type="Pfam" id="PF13499">
    <property type="entry name" value="EF-hand_7"/>
    <property type="match status" value="1"/>
</dbReference>
<feature type="domain" description="EF-hand" evidence="4">
    <location>
        <begin position="139"/>
        <end position="174"/>
    </location>
</feature>
<organism evidence="5 6">
    <name type="scientific">Hyalella azteca</name>
    <name type="common">Amphipod</name>
    <dbReference type="NCBI Taxonomy" id="294128"/>
    <lineage>
        <taxon>Eukaryota</taxon>
        <taxon>Metazoa</taxon>
        <taxon>Ecdysozoa</taxon>
        <taxon>Arthropoda</taxon>
        <taxon>Crustacea</taxon>
        <taxon>Multicrustacea</taxon>
        <taxon>Malacostraca</taxon>
        <taxon>Eumalacostraca</taxon>
        <taxon>Peracarida</taxon>
        <taxon>Amphipoda</taxon>
        <taxon>Senticaudata</taxon>
        <taxon>Talitrida</taxon>
        <taxon>Talitroidea</taxon>
        <taxon>Hyalellidae</taxon>
        <taxon>Hyalella</taxon>
    </lineage>
</organism>
<evidence type="ECO:0000256" key="3">
    <source>
        <dbReference type="ARBA" id="ARBA00022837"/>
    </source>
</evidence>
<dbReference type="InterPro" id="IPR018247">
    <property type="entry name" value="EF_Hand_1_Ca_BS"/>
</dbReference>
<dbReference type="PANTHER" id="PTHR23055:SF60">
    <property type="entry name" value="CALAXIN"/>
    <property type="match status" value="1"/>
</dbReference>
<evidence type="ECO:0000259" key="4">
    <source>
        <dbReference type="PROSITE" id="PS50222"/>
    </source>
</evidence>
<gene>
    <name evidence="6" type="primary">LOC108680811</name>
</gene>
<keyword evidence="1" id="KW-0479">Metal-binding</keyword>
<dbReference type="AlphaFoldDB" id="A0A8B7PGE5"/>
<dbReference type="Gene3D" id="1.10.238.10">
    <property type="entry name" value="EF-hand"/>
    <property type="match status" value="1"/>
</dbReference>
<dbReference type="CDD" id="cd00051">
    <property type="entry name" value="EFh"/>
    <property type="match status" value="1"/>
</dbReference>
<accession>A0A8B7PGE5</accession>
<dbReference type="OrthoDB" id="191686at2759"/>
<dbReference type="SMART" id="SM00054">
    <property type="entry name" value="EFh"/>
    <property type="match status" value="3"/>
</dbReference>
<dbReference type="PROSITE" id="PS50222">
    <property type="entry name" value="EF_HAND_2"/>
    <property type="match status" value="3"/>
</dbReference>
<evidence type="ECO:0000313" key="5">
    <source>
        <dbReference type="Proteomes" id="UP000694843"/>
    </source>
</evidence>
<dbReference type="PANTHER" id="PTHR23055">
    <property type="entry name" value="CALCIUM BINDING PROTEINS"/>
    <property type="match status" value="1"/>
</dbReference>
<proteinExistence type="predicted"/>
<evidence type="ECO:0000256" key="2">
    <source>
        <dbReference type="ARBA" id="ARBA00022737"/>
    </source>
</evidence>
<evidence type="ECO:0000256" key="1">
    <source>
        <dbReference type="ARBA" id="ARBA00022723"/>
    </source>
</evidence>
<dbReference type="InterPro" id="IPR002048">
    <property type="entry name" value="EF_hand_dom"/>
</dbReference>
<reference evidence="6" key="1">
    <citation type="submission" date="2025-08" db="UniProtKB">
        <authorList>
            <consortium name="RefSeq"/>
        </authorList>
    </citation>
    <scope>IDENTIFICATION</scope>
</reference>
<dbReference type="GeneID" id="108680811"/>
<dbReference type="PRINTS" id="PR00450">
    <property type="entry name" value="RECOVERIN"/>
</dbReference>
<feature type="domain" description="EF-hand" evidence="4">
    <location>
        <begin position="94"/>
        <end position="129"/>
    </location>
</feature>
<dbReference type="OMA" id="MLKNSIH"/>
<evidence type="ECO:0000313" key="6">
    <source>
        <dbReference type="RefSeq" id="XP_018025214.2"/>
    </source>
</evidence>
<name>A0A8B7PGE5_HYAAZ</name>
<keyword evidence="5" id="KW-1185">Reference proteome</keyword>
<dbReference type="SUPFAM" id="SSF47473">
    <property type="entry name" value="EF-hand"/>
    <property type="match status" value="1"/>
</dbReference>
<dbReference type="InterPro" id="IPR011992">
    <property type="entry name" value="EF-hand-dom_pair"/>
</dbReference>
<protein>
    <submittedName>
        <fullName evidence="6">EF-hand calcium-binding domain-containing protein 1</fullName>
    </submittedName>
</protein>
<sequence length="207" mass="23564">MAATYKGYSKLAEKLARVTHFTCEETDCLLNMYDTVAGGCRLDANRFRDVMHAVFGMTDDVMLEYIFQVFDADRDGSVGPEEFVCKMSVFLRGTLPELVDYCYSVYDHNRDGGVSREEMMQLLRPHVVTLPPGEERDEVAKDLLDLAVKKLDEDHDGRVSREDYTAAVTREPLLLEALGACLPETRARDEFLATFMEKYGRKLQQPI</sequence>
<dbReference type="KEGG" id="hazt:108680811"/>
<dbReference type="Proteomes" id="UP000694843">
    <property type="component" value="Unplaced"/>
</dbReference>
<keyword evidence="3" id="KW-0106">Calcium</keyword>